<evidence type="ECO:0000313" key="1">
    <source>
        <dbReference type="EMBL" id="MEF3365899.1"/>
    </source>
</evidence>
<dbReference type="InterPro" id="IPR036102">
    <property type="entry name" value="OsmC/Ohrsf"/>
</dbReference>
<dbReference type="SUPFAM" id="SSF82784">
    <property type="entry name" value="OsmC-like"/>
    <property type="match status" value="1"/>
</dbReference>
<dbReference type="Gene3D" id="3.30.300.20">
    <property type="match status" value="1"/>
</dbReference>
<dbReference type="PANTHER" id="PTHR42830">
    <property type="entry name" value="OSMOTICALLY INDUCIBLE FAMILY PROTEIN"/>
    <property type="match status" value="1"/>
</dbReference>
<dbReference type="InterPro" id="IPR015946">
    <property type="entry name" value="KH_dom-like_a/b"/>
</dbReference>
<dbReference type="Pfam" id="PF02566">
    <property type="entry name" value="OsmC"/>
    <property type="match status" value="1"/>
</dbReference>
<gene>
    <name evidence="1" type="ORF">V3H18_05060</name>
</gene>
<dbReference type="EMBL" id="JAZHYN010000010">
    <property type="protein sequence ID" value="MEF3365899.1"/>
    <property type="molecule type" value="Genomic_DNA"/>
</dbReference>
<proteinExistence type="predicted"/>
<protein>
    <submittedName>
        <fullName evidence="1">OsmC family protein</fullName>
    </submittedName>
</protein>
<sequence length="153" mass="16601">MSRHSAAIHWRHAPHPAEPEAYSRNYIVQLNGGQTVNVSASAEFKGDPACADPEQLLVSSLASCHMLFFLAIAQVQGYCVEEYDDQPAGYLEKGADGRTAMTRIELNPIVRFSGDKVPDEAALARIHALAHKNCFIANSIKAEVVVAKQPVDG</sequence>
<organism evidence="1 2">
    <name type="scientific">Methylocystis borbori</name>
    <dbReference type="NCBI Taxonomy" id="3118750"/>
    <lineage>
        <taxon>Bacteria</taxon>
        <taxon>Pseudomonadati</taxon>
        <taxon>Pseudomonadota</taxon>
        <taxon>Alphaproteobacteria</taxon>
        <taxon>Hyphomicrobiales</taxon>
        <taxon>Methylocystaceae</taxon>
        <taxon>Methylocystis</taxon>
    </lineage>
</organism>
<reference evidence="1 2" key="1">
    <citation type="submission" date="2024-02" db="EMBL/GenBank/DDBJ databases">
        <authorList>
            <person name="Grouzdev D."/>
        </authorList>
    </citation>
    <scope>NUCLEOTIDE SEQUENCE [LARGE SCALE GENOMIC DNA]</scope>
    <source>
        <strain evidence="1 2">9N</strain>
    </source>
</reference>
<dbReference type="RefSeq" id="WP_332080846.1">
    <property type="nucleotide sequence ID" value="NZ_JAZHYN010000010.1"/>
</dbReference>
<dbReference type="PANTHER" id="PTHR42830:SF2">
    <property type="entry name" value="OSMC_OHR FAMILY PROTEIN"/>
    <property type="match status" value="1"/>
</dbReference>
<dbReference type="Proteomes" id="UP001350748">
    <property type="component" value="Unassembled WGS sequence"/>
</dbReference>
<accession>A0ABU7XEU2</accession>
<dbReference type="InterPro" id="IPR003718">
    <property type="entry name" value="OsmC/Ohr_fam"/>
</dbReference>
<evidence type="ECO:0000313" key="2">
    <source>
        <dbReference type="Proteomes" id="UP001350748"/>
    </source>
</evidence>
<comment type="caution">
    <text evidence="1">The sequence shown here is derived from an EMBL/GenBank/DDBJ whole genome shotgun (WGS) entry which is preliminary data.</text>
</comment>
<keyword evidence="2" id="KW-1185">Reference proteome</keyword>
<name>A0ABU7XEU2_9HYPH</name>
<dbReference type="InterPro" id="IPR052707">
    <property type="entry name" value="OsmC_Ohr_Peroxiredoxin"/>
</dbReference>